<feature type="transmembrane region" description="Helical" evidence="1">
    <location>
        <begin position="120"/>
        <end position="140"/>
    </location>
</feature>
<keyword evidence="1" id="KW-1133">Transmembrane helix</keyword>
<evidence type="ECO:0000256" key="1">
    <source>
        <dbReference type="SAM" id="Phobius"/>
    </source>
</evidence>
<accession>A0A224XB75</accession>
<feature type="transmembrane region" description="Helical" evidence="1">
    <location>
        <begin position="192"/>
        <end position="214"/>
    </location>
</feature>
<feature type="transmembrane region" description="Helical" evidence="1">
    <location>
        <begin position="38"/>
        <end position="60"/>
    </location>
</feature>
<evidence type="ECO:0000313" key="2">
    <source>
        <dbReference type="EMBL" id="GAX48500.1"/>
    </source>
</evidence>
<feature type="transmembrane region" description="Helical" evidence="1">
    <location>
        <begin position="80"/>
        <end position="100"/>
    </location>
</feature>
<feature type="transmembrane region" description="Helical" evidence="1">
    <location>
        <begin position="146"/>
        <end position="171"/>
    </location>
</feature>
<dbReference type="EMBL" id="BEDT01000011">
    <property type="protein sequence ID" value="GAX48500.1"/>
    <property type="molecule type" value="Genomic_DNA"/>
</dbReference>
<feature type="transmembrane region" description="Helical" evidence="1">
    <location>
        <begin position="226"/>
        <end position="246"/>
    </location>
</feature>
<organism evidence="2 3">
    <name type="scientific">Pseudolactococcus reticulitermitis</name>
    <dbReference type="NCBI Taxonomy" id="2025039"/>
    <lineage>
        <taxon>Bacteria</taxon>
        <taxon>Bacillati</taxon>
        <taxon>Bacillota</taxon>
        <taxon>Bacilli</taxon>
        <taxon>Lactobacillales</taxon>
        <taxon>Streptococcaceae</taxon>
        <taxon>Pseudolactococcus</taxon>
    </lineage>
</organism>
<name>A0A224XB75_9LACT</name>
<evidence type="ECO:0000313" key="3">
    <source>
        <dbReference type="Proteomes" id="UP000218689"/>
    </source>
</evidence>
<keyword evidence="3" id="KW-1185">Reference proteome</keyword>
<sequence length="272" mass="31377">MFKKLKNISYEQAKNHILPNDPFLERDKKNYWKVSHTYKAMVVTTSIVLIMVMLISNFLNDYDGDLIHKKNTILTPFTPYISYLIYGLTIVAMFYFWYFFNKTDIYAHFYMKKYTLVKNLSISMIIISISISWLAFTIIADAPLGGAGIAIVLTFLSLILNFIIIYGNLSVEIGKLTEGFEKNRLQKITGNLIPFLVGNALVFYVVYKFVWAVFPNVVHGMGDSPIGVYIGIVGFPLIYSVFPLYYMGEKIINGYLVNKYYDQFKAEYDLKD</sequence>
<proteinExistence type="predicted"/>
<reference evidence="3" key="1">
    <citation type="submission" date="2017-08" db="EMBL/GenBank/DDBJ databases">
        <title>Draft genome sequence of Lactococcus sp. strain Rs-Y01, isolated from the gut of the lower termite Reticulitermes speratus.</title>
        <authorList>
            <person name="Ohkuma M."/>
            <person name="Yuki M."/>
        </authorList>
    </citation>
    <scope>NUCLEOTIDE SEQUENCE [LARGE SCALE GENOMIC DNA]</scope>
    <source>
        <strain evidence="3">Rs-Y01</strain>
    </source>
</reference>
<keyword evidence="1" id="KW-0472">Membrane</keyword>
<protein>
    <submittedName>
        <fullName evidence="2">Uncharacterized protein</fullName>
    </submittedName>
</protein>
<keyword evidence="1" id="KW-0812">Transmembrane</keyword>
<dbReference type="AlphaFoldDB" id="A0A224XB75"/>
<dbReference type="RefSeq" id="WP_094785512.1">
    <property type="nucleotide sequence ID" value="NZ_BEDT01000011.1"/>
</dbReference>
<comment type="caution">
    <text evidence="2">The sequence shown here is derived from an EMBL/GenBank/DDBJ whole genome shotgun (WGS) entry which is preliminary data.</text>
</comment>
<dbReference type="Proteomes" id="UP000218689">
    <property type="component" value="Unassembled WGS sequence"/>
</dbReference>
<gene>
    <name evidence="2" type="ORF">RsY01_2129</name>
</gene>